<evidence type="ECO:0000313" key="5">
    <source>
        <dbReference type="EMBL" id="TMQ48469.1"/>
    </source>
</evidence>
<keyword evidence="1" id="KW-0662">Pyridine nucleotide biosynthesis</keyword>
<feature type="domain" description="Aminotransferase class V" evidence="4">
    <location>
        <begin position="40"/>
        <end position="308"/>
    </location>
</feature>
<reference evidence="5 6" key="1">
    <citation type="journal article" date="2019" name="Nat. Microbiol.">
        <title>Mediterranean grassland soil C-N compound turnover is dependent on rainfall and depth, and is mediated by genomically divergent microorganisms.</title>
        <authorList>
            <person name="Diamond S."/>
            <person name="Andeer P.F."/>
            <person name="Li Z."/>
            <person name="Crits-Christoph A."/>
            <person name="Burstein D."/>
            <person name="Anantharaman K."/>
            <person name="Lane K.R."/>
            <person name="Thomas B.C."/>
            <person name="Pan C."/>
            <person name="Northen T.R."/>
            <person name="Banfield J.F."/>
        </authorList>
    </citation>
    <scope>NUCLEOTIDE SEQUENCE [LARGE SCALE GENOMIC DNA]</scope>
    <source>
        <strain evidence="5">WS_3</strain>
    </source>
</reference>
<dbReference type="Gene3D" id="3.90.1150.10">
    <property type="entry name" value="Aspartate Aminotransferase, domain 1"/>
    <property type="match status" value="1"/>
</dbReference>
<dbReference type="AlphaFoldDB" id="A0A538SAS1"/>
<organism evidence="5 6">
    <name type="scientific">Eiseniibacteriota bacterium</name>
    <dbReference type="NCBI Taxonomy" id="2212470"/>
    <lineage>
        <taxon>Bacteria</taxon>
        <taxon>Candidatus Eiseniibacteriota</taxon>
    </lineage>
</organism>
<dbReference type="EMBL" id="VBOT01000141">
    <property type="protein sequence ID" value="TMQ48469.1"/>
    <property type="molecule type" value="Genomic_DNA"/>
</dbReference>
<dbReference type="SUPFAM" id="SSF53383">
    <property type="entry name" value="PLP-dependent transferases"/>
    <property type="match status" value="1"/>
</dbReference>
<dbReference type="GO" id="GO:0019441">
    <property type="term" value="P:L-tryptophan catabolic process to kynurenine"/>
    <property type="evidence" value="ECO:0007669"/>
    <property type="project" value="TreeGrafter"/>
</dbReference>
<dbReference type="PANTHER" id="PTHR14084">
    <property type="entry name" value="KYNURENINASE"/>
    <property type="match status" value="1"/>
</dbReference>
<dbReference type="InterPro" id="IPR015421">
    <property type="entry name" value="PyrdxlP-dep_Trfase_major"/>
</dbReference>
<evidence type="ECO:0000256" key="3">
    <source>
        <dbReference type="ARBA" id="ARBA00022898"/>
    </source>
</evidence>
<name>A0A538SAS1_UNCEI</name>
<sequence length="357" mass="39033">MPRGVEEALRRYAQVWKARGIRAWEEGWMALPSELGDLLAGIIGAEPGSVTMFENVTLAQAVALSAIDFTPPRRRLVCTEEDFPSVLYLYEGLVRRGAEVVRVGARDGHRIEEADVVAAIDERTAVVAISHVLFRTSRVLDLGPIVARAHAVGSRVLIDAYQAVGTLPVDVRALGIDFLTGGSVKWLCGGPGAGYLYVDPRLAPGLEPAITGWFAHERPFDFDPGPMRRHQGARRFWTGTPGIPSFVAARPGYEIVARIGVAAIREKSLRQTERMIHLADEYGLPVASPREAERRGGTVVLDVPRAEAVCAALLASDVLLDHRPGVGLRLAPHFYTRDDEVDLVMRRVRDEVRKAGA</sequence>
<dbReference type="GO" id="GO:0030170">
    <property type="term" value="F:pyridoxal phosphate binding"/>
    <property type="evidence" value="ECO:0007669"/>
    <property type="project" value="InterPro"/>
</dbReference>
<dbReference type="GO" id="GO:0009435">
    <property type="term" value="P:NAD+ biosynthetic process"/>
    <property type="evidence" value="ECO:0007669"/>
    <property type="project" value="InterPro"/>
</dbReference>
<evidence type="ECO:0000313" key="6">
    <source>
        <dbReference type="Proteomes" id="UP000320184"/>
    </source>
</evidence>
<dbReference type="GO" id="GO:0005737">
    <property type="term" value="C:cytoplasm"/>
    <property type="evidence" value="ECO:0007669"/>
    <property type="project" value="InterPro"/>
</dbReference>
<evidence type="ECO:0000259" key="4">
    <source>
        <dbReference type="Pfam" id="PF00266"/>
    </source>
</evidence>
<dbReference type="Gene3D" id="3.40.640.10">
    <property type="entry name" value="Type I PLP-dependent aspartate aminotransferase-like (Major domain)"/>
    <property type="match status" value="1"/>
</dbReference>
<evidence type="ECO:0000256" key="2">
    <source>
        <dbReference type="ARBA" id="ARBA00022801"/>
    </source>
</evidence>
<dbReference type="InterPro" id="IPR015424">
    <property type="entry name" value="PyrdxlP-dep_Trfase"/>
</dbReference>
<keyword evidence="5" id="KW-0808">Transferase</keyword>
<dbReference type="GO" id="GO:0043420">
    <property type="term" value="P:anthranilate metabolic process"/>
    <property type="evidence" value="ECO:0007669"/>
    <property type="project" value="TreeGrafter"/>
</dbReference>
<proteinExistence type="predicted"/>
<keyword evidence="2" id="KW-0378">Hydrolase</keyword>
<gene>
    <name evidence="5" type="ORF">E6K73_11975</name>
</gene>
<keyword evidence="5" id="KW-0032">Aminotransferase</keyword>
<keyword evidence="3" id="KW-0663">Pyridoxal phosphate</keyword>
<dbReference type="InterPro" id="IPR015422">
    <property type="entry name" value="PyrdxlP-dep_Trfase_small"/>
</dbReference>
<dbReference type="GO" id="GO:0008483">
    <property type="term" value="F:transaminase activity"/>
    <property type="evidence" value="ECO:0007669"/>
    <property type="project" value="UniProtKB-KW"/>
</dbReference>
<evidence type="ECO:0000256" key="1">
    <source>
        <dbReference type="ARBA" id="ARBA00022642"/>
    </source>
</evidence>
<dbReference type="InterPro" id="IPR000192">
    <property type="entry name" value="Aminotrans_V_dom"/>
</dbReference>
<dbReference type="GO" id="GO:0030429">
    <property type="term" value="F:kynureninase activity"/>
    <property type="evidence" value="ECO:0007669"/>
    <property type="project" value="InterPro"/>
</dbReference>
<protein>
    <submittedName>
        <fullName evidence="5">Aminotransferase class V-fold PLP-dependent enzyme</fullName>
    </submittedName>
</protein>
<dbReference type="InterPro" id="IPR010111">
    <property type="entry name" value="Kynureninase"/>
</dbReference>
<accession>A0A538SAS1</accession>
<dbReference type="PANTHER" id="PTHR14084:SF0">
    <property type="entry name" value="KYNURENINASE"/>
    <property type="match status" value="1"/>
</dbReference>
<dbReference type="Pfam" id="PF00266">
    <property type="entry name" value="Aminotran_5"/>
    <property type="match status" value="1"/>
</dbReference>
<dbReference type="Proteomes" id="UP000320184">
    <property type="component" value="Unassembled WGS sequence"/>
</dbReference>
<comment type="caution">
    <text evidence="5">The sequence shown here is derived from an EMBL/GenBank/DDBJ whole genome shotgun (WGS) entry which is preliminary data.</text>
</comment>